<feature type="compositionally biased region" description="Low complexity" evidence="1">
    <location>
        <begin position="45"/>
        <end position="60"/>
    </location>
</feature>
<comment type="caution">
    <text evidence="2">The sequence shown here is derived from an EMBL/GenBank/DDBJ whole genome shotgun (WGS) entry which is preliminary data.</text>
</comment>
<protein>
    <submittedName>
        <fullName evidence="2">Uncharacterized protein</fullName>
    </submittedName>
</protein>
<proteinExistence type="predicted"/>
<feature type="region of interest" description="Disordered" evidence="1">
    <location>
        <begin position="1"/>
        <end position="61"/>
    </location>
</feature>
<organism evidence="2 3">
    <name type="scientific">Mythimna separata</name>
    <name type="common">Oriental armyworm</name>
    <name type="synonym">Pseudaletia separata</name>
    <dbReference type="NCBI Taxonomy" id="271217"/>
    <lineage>
        <taxon>Eukaryota</taxon>
        <taxon>Metazoa</taxon>
        <taxon>Ecdysozoa</taxon>
        <taxon>Arthropoda</taxon>
        <taxon>Hexapoda</taxon>
        <taxon>Insecta</taxon>
        <taxon>Pterygota</taxon>
        <taxon>Neoptera</taxon>
        <taxon>Endopterygota</taxon>
        <taxon>Lepidoptera</taxon>
        <taxon>Glossata</taxon>
        <taxon>Ditrysia</taxon>
        <taxon>Noctuoidea</taxon>
        <taxon>Noctuidae</taxon>
        <taxon>Noctuinae</taxon>
        <taxon>Hadenini</taxon>
        <taxon>Mythimna</taxon>
    </lineage>
</organism>
<accession>A0AAD7YI38</accession>
<dbReference type="EMBL" id="JARGEI010000017">
    <property type="protein sequence ID" value="KAJ8716913.1"/>
    <property type="molecule type" value="Genomic_DNA"/>
</dbReference>
<feature type="compositionally biased region" description="Basic and acidic residues" evidence="1">
    <location>
        <begin position="12"/>
        <end position="24"/>
    </location>
</feature>
<evidence type="ECO:0000256" key="1">
    <source>
        <dbReference type="SAM" id="MobiDB-lite"/>
    </source>
</evidence>
<sequence>MSLFPAYAQDSSDNKTDNEVKEPCSELAALEAQLLASDNDDEQSAGEGAAEPGAQPAREPSLCDQQDYYLDRNFDIGNLRVSTLYYPGRPQYKSMAPWAALGEKGGAGAKARARARRYFAAPPPAPTAPHDDAERAARAAAFRVLLAQDPADEATWLRYIDFQEQAWSAEAALAAAGEAAAKLRGSRRVRAALHRARGVALAPRERLHALRQDLAAPGAGGAPGDADSLLELWLHVLAAAAAAGAADLEAAADAALAATRALPLAYPHVLYEYGAALRAAGLWERLVLLLELVCSMNFPPAAFPPRDLPERLHTAEQQLQHLEDKVSSSGLPVSTMWVRVERARAAAHWRAPPAGVSDPDPQRAPAPADVAALLRPCAPAAAPLLLLQALRLAQVPLLPCAGYALRPAAAANDARGDAAEADGADALLALLRAARRLPPAHAARAAPGVAARLLAVFAEPPHYYSDEAGYLSWLSALWDAAAAWLPPEQRVALLCWRLRWLHALVLLLDPQEAVGKREARRIRMEARAALKRFAGTSPLPYVHFARIEHAAAELAGARRAALHALRAAHADPAVPPHQRLYVARVAGEVCGSAVGLWGTVCGALEQALPPDEQLDAAPDAALRARALQACEAQCARLEAQQDARAPAALDALLPAPAEWAAARTRLAGPRRRAELLRAVLAAAPGECAAAERYWEQSACALALEATRDQRLAQCARALAPLFPHNGLLALACSGAPLWAWERGGTQEERLRALAGAARSHRGAIAHALPALLRAAAAAWDPAAAARAAAACARAGRAGAGGALLHTLRLESEARACAVRPAAALLAALDRYPQHKWLAVRGAAWCPALCASLADVLLERGLRAHALLDELAPAPAPEPH</sequence>
<keyword evidence="3" id="KW-1185">Reference proteome</keyword>
<dbReference type="Proteomes" id="UP001231518">
    <property type="component" value="Chromosome 14"/>
</dbReference>
<gene>
    <name evidence="2" type="ORF">PYW07_003540</name>
</gene>
<evidence type="ECO:0000313" key="2">
    <source>
        <dbReference type="EMBL" id="KAJ8716913.1"/>
    </source>
</evidence>
<feature type="compositionally biased region" description="Low complexity" evidence="1">
    <location>
        <begin position="26"/>
        <end position="36"/>
    </location>
</feature>
<name>A0AAD7YI38_MYTSE</name>
<reference evidence="2" key="1">
    <citation type="submission" date="2023-03" db="EMBL/GenBank/DDBJ databases">
        <title>Chromosome-level genomes of two armyworms, Mythimna separata and Mythimna loreyi, provide insights into the biosynthesis and reception of sex pheromones.</title>
        <authorList>
            <person name="Zhao H."/>
        </authorList>
    </citation>
    <scope>NUCLEOTIDE SEQUENCE</scope>
    <source>
        <strain evidence="2">BeijingLab</strain>
        <tissue evidence="2">Pupa</tissue>
    </source>
</reference>
<evidence type="ECO:0000313" key="3">
    <source>
        <dbReference type="Proteomes" id="UP001231518"/>
    </source>
</evidence>
<dbReference type="AlphaFoldDB" id="A0AAD7YI38"/>